<keyword evidence="4" id="KW-1185">Reference proteome</keyword>
<dbReference type="PANTHER" id="PTHR37042">
    <property type="entry name" value="OUTER MEMBRANE PROTEIN RV1973"/>
    <property type="match status" value="1"/>
</dbReference>
<organism evidence="3 4">
    <name type="scientific">Nocardioides aestuarii</name>
    <dbReference type="NCBI Taxonomy" id="252231"/>
    <lineage>
        <taxon>Bacteria</taxon>
        <taxon>Bacillati</taxon>
        <taxon>Actinomycetota</taxon>
        <taxon>Actinomycetes</taxon>
        <taxon>Propionibacteriales</taxon>
        <taxon>Nocardioidaceae</taxon>
        <taxon>Nocardioides</taxon>
    </lineage>
</organism>
<dbReference type="EMBL" id="JBHUGD010000003">
    <property type="protein sequence ID" value="MFD1947663.1"/>
    <property type="molecule type" value="Genomic_DNA"/>
</dbReference>
<gene>
    <name evidence="3" type="ORF">ACFSDE_12755</name>
</gene>
<name>A0ABW4TQC8_9ACTN</name>
<dbReference type="RefSeq" id="WP_343918954.1">
    <property type="nucleotide sequence ID" value="NZ_BAAAJT010000002.1"/>
</dbReference>
<keyword evidence="2" id="KW-0472">Membrane</keyword>
<dbReference type="Proteomes" id="UP001597351">
    <property type="component" value="Unassembled WGS sequence"/>
</dbReference>
<comment type="subcellular location">
    <subcellularLocation>
        <location evidence="1">Membrane</location>
    </subcellularLocation>
</comment>
<accession>A0ABW4TQC8</accession>
<sequence>MIAGALVLVLLAAAVVSAVLVTQRGFAPLGIDRGADGQQAEREVVMSQARQFMLRANTYGPDQLGDDGSLGDYRALVEEVITPKLATSFQKEVSAAEQIVAQTGATRTTEVFSTGVATLDDDRATALVAGTFTTAYPDKNGDPRPTEPVPFRVQVTLVDSDGEWLVDDFAPITEAQQ</sequence>
<evidence type="ECO:0000313" key="3">
    <source>
        <dbReference type="EMBL" id="MFD1947663.1"/>
    </source>
</evidence>
<protein>
    <recommendedName>
        <fullName evidence="5">Mce-associated membrane protein</fullName>
    </recommendedName>
</protein>
<reference evidence="4" key="1">
    <citation type="journal article" date="2019" name="Int. J. Syst. Evol. Microbiol.">
        <title>The Global Catalogue of Microorganisms (GCM) 10K type strain sequencing project: providing services to taxonomists for standard genome sequencing and annotation.</title>
        <authorList>
            <consortium name="The Broad Institute Genomics Platform"/>
            <consortium name="The Broad Institute Genome Sequencing Center for Infectious Disease"/>
            <person name="Wu L."/>
            <person name="Ma J."/>
        </authorList>
    </citation>
    <scope>NUCLEOTIDE SEQUENCE [LARGE SCALE GENOMIC DNA]</scope>
    <source>
        <strain evidence="4">CGMCC 1.12477</strain>
    </source>
</reference>
<proteinExistence type="predicted"/>
<evidence type="ECO:0000256" key="1">
    <source>
        <dbReference type="ARBA" id="ARBA00004370"/>
    </source>
</evidence>
<dbReference type="PANTHER" id="PTHR37042:SF4">
    <property type="entry name" value="OUTER MEMBRANE PROTEIN RV1973"/>
    <property type="match status" value="1"/>
</dbReference>
<evidence type="ECO:0008006" key="5">
    <source>
        <dbReference type="Google" id="ProtNLM"/>
    </source>
</evidence>
<evidence type="ECO:0000256" key="2">
    <source>
        <dbReference type="ARBA" id="ARBA00023136"/>
    </source>
</evidence>
<comment type="caution">
    <text evidence="3">The sequence shown here is derived from an EMBL/GenBank/DDBJ whole genome shotgun (WGS) entry which is preliminary data.</text>
</comment>
<evidence type="ECO:0000313" key="4">
    <source>
        <dbReference type="Proteomes" id="UP001597351"/>
    </source>
</evidence>